<keyword evidence="4" id="KW-1185">Reference proteome</keyword>
<organism evidence="3 4">
    <name type="scientific">Paenibacillus phage Dragolir</name>
    <dbReference type="NCBI Taxonomy" id="2070190"/>
    <lineage>
        <taxon>Viruses</taxon>
        <taxon>Duplodnaviria</taxon>
        <taxon>Heunggongvirae</taxon>
        <taxon>Uroviricota</taxon>
        <taxon>Caudoviricetes</taxon>
        <taxon>Gochnauervirinae</taxon>
        <taxon>Dragolirvirus</taxon>
        <taxon>Dragolirvirus dragolir</taxon>
    </lineage>
</organism>
<dbReference type="EMBL" id="MG727697">
    <property type="protein sequence ID" value="AUS03408.1"/>
    <property type="molecule type" value="Genomic_DNA"/>
</dbReference>
<sequence>MPHDKQRALEPIEFIQMLHAVDDFYGQPFKLLDWQYQILWDVYGTVNDKGYRQYQYAYLEIPKKNGKTSLIAAVGLYHLTCDPPGGQIYCCAADKEQAKLVYKAAVSMIEQEPEFEGILKVVDSRKEIINLQTGTVMKVLSAEAYTKHGINPTVVIFDELHAQPNRDLWDVMTFGAGAARKEPLWWVITTAGDDPDRHSVGWEQHEYAKQVLNGEIEDPTWYVKIYGIPEDGEDENGKEIDIFDEKLWYQVNPSLGHTIDIDAVRKEALAARNKESAERLFRWLRLNQWISLKRTGWQPLTLWDKTTGKWGLSELVGKRCYPGLDLSSTTDITAACYLFPPQEGIPDWRAIFDAWIPEDNMKERVRVDKVPYDKWVNQKHLLTTPGDVVDYDFVEARLLAANKQYDIHTLGTDQWNSRMLSQRLMRGGIDVVEIGQDMKNMSPAMKFIEQLLKRGLMTHEVNPVARWCWGNVVVAVDGNENIKPMKNKSRDRIDLIVAMINAMATAMLFEEIDINFGEFAEDGFLDKLWG</sequence>
<dbReference type="InterPro" id="IPR005021">
    <property type="entry name" value="Terminase_largesu-like"/>
</dbReference>
<dbReference type="Proteomes" id="UP000240865">
    <property type="component" value="Segment"/>
</dbReference>
<dbReference type="PANTHER" id="PTHR41287">
    <property type="match status" value="1"/>
</dbReference>
<dbReference type="GO" id="GO:0004519">
    <property type="term" value="F:endonuclease activity"/>
    <property type="evidence" value="ECO:0007669"/>
    <property type="project" value="InterPro"/>
</dbReference>
<dbReference type="PANTHER" id="PTHR41287:SF1">
    <property type="entry name" value="PROTEIN YMFN"/>
    <property type="match status" value="1"/>
</dbReference>
<evidence type="ECO:0000313" key="4">
    <source>
        <dbReference type="Proteomes" id="UP000240865"/>
    </source>
</evidence>
<dbReference type="Gene3D" id="3.40.50.300">
    <property type="entry name" value="P-loop containing nucleotide triphosphate hydrolases"/>
    <property type="match status" value="1"/>
</dbReference>
<protein>
    <submittedName>
        <fullName evidence="3">Terminase large subunit</fullName>
    </submittedName>
</protein>
<gene>
    <name evidence="3" type="ORF">DRAGOLIR_2</name>
</gene>
<proteinExistence type="predicted"/>
<dbReference type="InterPro" id="IPR027417">
    <property type="entry name" value="P-loop_NTPase"/>
</dbReference>
<evidence type="ECO:0000313" key="3">
    <source>
        <dbReference type="EMBL" id="AUS03408.1"/>
    </source>
</evidence>
<name>A0A2I7SBY8_9CAUD</name>
<feature type="domain" description="Terminase large subunit-like ATPase" evidence="1">
    <location>
        <begin position="34"/>
        <end position="209"/>
    </location>
</feature>
<evidence type="ECO:0000259" key="1">
    <source>
        <dbReference type="Pfam" id="PF03354"/>
    </source>
</evidence>
<dbReference type="InterPro" id="IPR046461">
    <property type="entry name" value="TerL_ATPase"/>
</dbReference>
<accession>A0A2I7SBY8</accession>
<dbReference type="InterPro" id="IPR046462">
    <property type="entry name" value="TerL_nuclease"/>
</dbReference>
<reference evidence="3 4" key="1">
    <citation type="submission" date="2017-12" db="EMBL/GenBank/DDBJ databases">
        <authorList>
            <person name="Hurst M.R.H."/>
        </authorList>
    </citation>
    <scope>NUCLEOTIDE SEQUENCE [LARGE SCALE GENOMIC DNA]</scope>
</reference>
<evidence type="ECO:0000259" key="2">
    <source>
        <dbReference type="Pfam" id="PF20441"/>
    </source>
</evidence>
<feature type="domain" description="Terminase large subunit-like endonuclease" evidence="2">
    <location>
        <begin position="239"/>
        <end position="507"/>
    </location>
</feature>
<dbReference type="Pfam" id="PF20441">
    <property type="entry name" value="TerL_nuclease"/>
    <property type="match status" value="1"/>
</dbReference>
<dbReference type="Pfam" id="PF03354">
    <property type="entry name" value="TerL_ATPase"/>
    <property type="match status" value="1"/>
</dbReference>